<sequence>MTKMTSAASATRRVPSAVAFIAAFAVLLTSSNLRSPVSAFPPIADEVRTGLGASDLFIGLVGMAPTAMFAVAAVLSSPLAKALSFRAVISTAMVLATAGFGLRMAAPNELAFLAGTMIGLVGVGITNTLLPAVIKDYFPFKLTVMSIAYMAVGQVSMATASVVSVPLAELGGWRVAIGVWAIPPLLALLCWGVLVFSVTPGTAAQRGSEMLRQAHPRKLLGVIKNKNSESRGTYRHMWRNPVSWGIVVMFAMTSSISYCFITWAPKIIVESGGSAQLGGIIGGVFALVGTASSFIVPWMTSRFERGAAWVTILSCSCMFVALLMVITDPMRLPVMWISLVSLGCSTFPLGLMLIATRTREPKAAAVLSSGAQGIGYTVACVGPFGFGALYDATASWTAGLLVLVGFNFVLLAAGLVASRKVFVDDRA</sequence>
<evidence type="ECO:0000259" key="6">
    <source>
        <dbReference type="PROSITE" id="PS50850"/>
    </source>
</evidence>
<dbReference type="InterPro" id="IPR011701">
    <property type="entry name" value="MFS"/>
</dbReference>
<dbReference type="InterPro" id="IPR020846">
    <property type="entry name" value="MFS_dom"/>
</dbReference>
<keyword evidence="3 5" id="KW-1133">Transmembrane helix</keyword>
<dbReference type="GO" id="GO:0005886">
    <property type="term" value="C:plasma membrane"/>
    <property type="evidence" value="ECO:0007669"/>
    <property type="project" value="UniProtKB-SubCell"/>
</dbReference>
<dbReference type="PANTHER" id="PTHR23523:SF2">
    <property type="entry name" value="2-NITROIMIDAZOLE TRANSPORTER"/>
    <property type="match status" value="1"/>
</dbReference>
<proteinExistence type="predicted"/>
<evidence type="ECO:0000256" key="4">
    <source>
        <dbReference type="ARBA" id="ARBA00023136"/>
    </source>
</evidence>
<evidence type="ECO:0000256" key="3">
    <source>
        <dbReference type="ARBA" id="ARBA00022989"/>
    </source>
</evidence>
<dbReference type="InterPro" id="IPR052524">
    <property type="entry name" value="MFS_Cyanate_Porter"/>
</dbReference>
<evidence type="ECO:0000256" key="1">
    <source>
        <dbReference type="ARBA" id="ARBA00004651"/>
    </source>
</evidence>
<organism evidence="7 8">
    <name type="scientific">Corynebacterium evansiae</name>
    <dbReference type="NCBI Taxonomy" id="2913499"/>
    <lineage>
        <taxon>Bacteria</taxon>
        <taxon>Bacillati</taxon>
        <taxon>Actinomycetota</taxon>
        <taxon>Actinomycetes</taxon>
        <taxon>Mycobacteriales</taxon>
        <taxon>Corynebacteriaceae</taxon>
        <taxon>Corynebacterium</taxon>
    </lineage>
</organism>
<gene>
    <name evidence="7" type="ORF">L8V00_04915</name>
</gene>
<dbReference type="GO" id="GO:0022857">
    <property type="term" value="F:transmembrane transporter activity"/>
    <property type="evidence" value="ECO:0007669"/>
    <property type="project" value="InterPro"/>
</dbReference>
<evidence type="ECO:0000313" key="8">
    <source>
        <dbReference type="Proteomes" id="UP001146469"/>
    </source>
</evidence>
<dbReference type="RefSeq" id="WP_269944365.1">
    <property type="nucleotide sequence ID" value="NZ_JAKMUT010000003.1"/>
</dbReference>
<evidence type="ECO:0000313" key="7">
    <source>
        <dbReference type="EMBL" id="MCZ9289550.1"/>
    </source>
</evidence>
<evidence type="ECO:0000256" key="2">
    <source>
        <dbReference type="ARBA" id="ARBA00022692"/>
    </source>
</evidence>
<dbReference type="PANTHER" id="PTHR23523">
    <property type="match status" value="1"/>
</dbReference>
<feature type="transmembrane region" description="Helical" evidence="5">
    <location>
        <begin position="366"/>
        <end position="390"/>
    </location>
</feature>
<feature type="domain" description="Major facilitator superfamily (MFS) profile" evidence="6">
    <location>
        <begin position="18"/>
        <end position="417"/>
    </location>
</feature>
<dbReference type="AlphaFoldDB" id="A0A9X3RFJ7"/>
<keyword evidence="8" id="KW-1185">Reference proteome</keyword>
<evidence type="ECO:0000256" key="5">
    <source>
        <dbReference type="SAM" id="Phobius"/>
    </source>
</evidence>
<feature type="transmembrane region" description="Helical" evidence="5">
    <location>
        <begin position="112"/>
        <end position="134"/>
    </location>
</feature>
<feature type="transmembrane region" description="Helical" evidence="5">
    <location>
        <begin position="146"/>
        <end position="167"/>
    </location>
</feature>
<feature type="transmembrane region" description="Helical" evidence="5">
    <location>
        <begin position="396"/>
        <end position="417"/>
    </location>
</feature>
<protein>
    <submittedName>
        <fullName evidence="7">MFS transporter</fullName>
    </submittedName>
</protein>
<dbReference type="PROSITE" id="PS50850">
    <property type="entry name" value="MFS"/>
    <property type="match status" value="1"/>
</dbReference>
<dbReference type="Gene3D" id="1.20.1250.20">
    <property type="entry name" value="MFS general substrate transporter like domains"/>
    <property type="match status" value="1"/>
</dbReference>
<dbReference type="InterPro" id="IPR036259">
    <property type="entry name" value="MFS_trans_sf"/>
</dbReference>
<dbReference type="EMBL" id="JAKMUT010000003">
    <property type="protein sequence ID" value="MCZ9289550.1"/>
    <property type="molecule type" value="Genomic_DNA"/>
</dbReference>
<feature type="transmembrane region" description="Helical" evidence="5">
    <location>
        <begin position="87"/>
        <end position="106"/>
    </location>
</feature>
<feature type="transmembrane region" description="Helical" evidence="5">
    <location>
        <begin position="241"/>
        <end position="263"/>
    </location>
</feature>
<feature type="transmembrane region" description="Helical" evidence="5">
    <location>
        <begin position="55"/>
        <end position="75"/>
    </location>
</feature>
<feature type="transmembrane region" description="Helical" evidence="5">
    <location>
        <begin position="333"/>
        <end position="354"/>
    </location>
</feature>
<dbReference type="Proteomes" id="UP001146469">
    <property type="component" value="Unassembled WGS sequence"/>
</dbReference>
<keyword evidence="2 5" id="KW-0812">Transmembrane</keyword>
<comment type="caution">
    <text evidence="7">The sequence shown here is derived from an EMBL/GenBank/DDBJ whole genome shotgun (WGS) entry which is preliminary data.</text>
</comment>
<name>A0A9X3RFJ7_9CORY</name>
<feature type="transmembrane region" description="Helical" evidence="5">
    <location>
        <begin position="173"/>
        <end position="196"/>
    </location>
</feature>
<reference evidence="7" key="1">
    <citation type="submission" date="2022-02" db="EMBL/GenBank/DDBJ databases">
        <title>Corynebacterium sp. from urogenital microbiome.</title>
        <authorList>
            <person name="Cappelli E.A."/>
            <person name="Ribeiro T.G."/>
            <person name="Peixe L."/>
        </authorList>
    </citation>
    <scope>NUCLEOTIDE SEQUENCE</scope>
    <source>
        <strain evidence="7">C8Ua_174</strain>
    </source>
</reference>
<accession>A0A9X3RFJ7</accession>
<comment type="subcellular location">
    <subcellularLocation>
        <location evidence="1">Cell membrane</location>
        <topology evidence="1">Multi-pass membrane protein</topology>
    </subcellularLocation>
</comment>
<feature type="transmembrane region" description="Helical" evidence="5">
    <location>
        <begin position="275"/>
        <end position="296"/>
    </location>
</feature>
<dbReference type="Pfam" id="PF07690">
    <property type="entry name" value="MFS_1"/>
    <property type="match status" value="1"/>
</dbReference>
<feature type="transmembrane region" description="Helical" evidence="5">
    <location>
        <begin position="308"/>
        <end position="327"/>
    </location>
</feature>
<keyword evidence="4 5" id="KW-0472">Membrane</keyword>
<dbReference type="SUPFAM" id="SSF103473">
    <property type="entry name" value="MFS general substrate transporter"/>
    <property type="match status" value="1"/>
</dbReference>